<organism evidence="2 3">
    <name type="scientific">Nocardia cyriacigeorgica</name>
    <dbReference type="NCBI Taxonomy" id="135487"/>
    <lineage>
        <taxon>Bacteria</taxon>
        <taxon>Bacillati</taxon>
        <taxon>Actinomycetota</taxon>
        <taxon>Actinomycetes</taxon>
        <taxon>Mycobacteriales</taxon>
        <taxon>Nocardiaceae</taxon>
        <taxon>Nocardia</taxon>
    </lineage>
</organism>
<dbReference type="Proteomes" id="UP000290439">
    <property type="component" value="Chromosome"/>
</dbReference>
<name>A0A4U8W0N1_9NOCA</name>
<gene>
    <name evidence="2" type="ORF">NCTC10797_03340</name>
</gene>
<evidence type="ECO:0000313" key="3">
    <source>
        <dbReference type="Proteomes" id="UP000290439"/>
    </source>
</evidence>
<proteinExistence type="predicted"/>
<accession>A0A4U8W0N1</accession>
<evidence type="ECO:0000256" key="1">
    <source>
        <dbReference type="SAM" id="MobiDB-lite"/>
    </source>
</evidence>
<dbReference type="PANTHER" id="PTHR35377">
    <property type="entry name" value="ANTITOXIN VAPB49-RELATED-RELATED"/>
    <property type="match status" value="1"/>
</dbReference>
<dbReference type="GO" id="GO:0097351">
    <property type="term" value="F:toxin sequestering activity"/>
    <property type="evidence" value="ECO:0007669"/>
    <property type="project" value="TreeGrafter"/>
</dbReference>
<evidence type="ECO:0000313" key="2">
    <source>
        <dbReference type="EMBL" id="VFA99556.1"/>
    </source>
</evidence>
<dbReference type="AlphaFoldDB" id="A0A4U8W0N1"/>
<dbReference type="InterPro" id="IPR051416">
    <property type="entry name" value="phD-YefM_TA_antitoxins"/>
</dbReference>
<dbReference type="PANTHER" id="PTHR35377:SF5">
    <property type="entry name" value="ANTITOXIN VAPB46"/>
    <property type="match status" value="1"/>
</dbReference>
<protein>
    <submittedName>
        <fullName evidence="2">Antitoxin VapB47</fullName>
    </submittedName>
</protein>
<reference evidence="2 3" key="1">
    <citation type="submission" date="2019-02" db="EMBL/GenBank/DDBJ databases">
        <authorList>
            <consortium name="Pathogen Informatics"/>
        </authorList>
    </citation>
    <scope>NUCLEOTIDE SEQUENCE [LARGE SCALE GENOMIC DNA]</scope>
    <source>
        <strain evidence="2 3">3012STDY6756504</strain>
    </source>
</reference>
<dbReference type="EMBL" id="LR215973">
    <property type="protein sequence ID" value="VFA99556.1"/>
    <property type="molecule type" value="Genomic_DNA"/>
</dbReference>
<feature type="region of interest" description="Disordered" evidence="1">
    <location>
        <begin position="86"/>
        <end position="110"/>
    </location>
</feature>
<sequence length="110" mass="12173">MCDTFLWHNQSMTAIPIRELSHHTARTLALVKAGETVDITERGTIIGRIVPVDPTRDARARLTAEGRMRPASRGRADLLADIRRRAEPAAADDPTGVSAALRELRDGERY</sequence>